<dbReference type="AlphaFoldDB" id="A0A8J6HQ53"/>
<feature type="region of interest" description="Disordered" evidence="1">
    <location>
        <begin position="378"/>
        <end position="407"/>
    </location>
</feature>
<sequence length="407" mass="45679">MLINGVILYGRTFECETSHRPTPTPLQCPRCFQCTNKAILVTDGTPFLPVKIIDPPTAIAEPTDSDSDLENDTTITIIKSLITFMTKTLFDLFPMQRSKIQTILENTSNSVFNVVIKVSHTGHKIHSLSTSEVAPTNGVPLLVAHNLASTTHTLPNHLYHLEAVAINLHLQNMSILIISYYNRPRDRVSADLLHFGDTLTNPNGRSLNSLLTTLPLCRLHNTDLVQSNKANKGNPRNGGRYCKMTSWNRQQHYYHQHQKNCAIGYFASKKGCGSSCGCRKLGLQCSSVCGQCNGQACLNASSYREDLKEESDYVRILNAQVRTDLNHFREEQWIDSCRLLDYRNGKKFWTQFLQTLTGQKTIPVHHLVRNNAIINTPSKKRIASPKPSNKSTKSPTTPISTTLYSRK</sequence>
<reference evidence="2" key="1">
    <citation type="journal article" date="2020" name="J Insects Food Feed">
        <title>The yellow mealworm (Tenebrio molitor) genome: a resource for the emerging insects as food and feed industry.</title>
        <authorList>
            <person name="Eriksson T."/>
            <person name="Andere A."/>
            <person name="Kelstrup H."/>
            <person name="Emery V."/>
            <person name="Picard C."/>
        </authorList>
    </citation>
    <scope>NUCLEOTIDE SEQUENCE</scope>
    <source>
        <strain evidence="2">Stoneville</strain>
        <tissue evidence="2">Whole head</tissue>
    </source>
</reference>
<gene>
    <name evidence="2" type="ORF">GEV33_004439</name>
</gene>
<comment type="caution">
    <text evidence="2">The sequence shown here is derived from an EMBL/GenBank/DDBJ whole genome shotgun (WGS) entry which is preliminary data.</text>
</comment>
<proteinExistence type="predicted"/>
<reference evidence="2" key="2">
    <citation type="submission" date="2021-08" db="EMBL/GenBank/DDBJ databases">
        <authorList>
            <person name="Eriksson T."/>
        </authorList>
    </citation>
    <scope>NUCLEOTIDE SEQUENCE</scope>
    <source>
        <strain evidence="2">Stoneville</strain>
        <tissue evidence="2">Whole head</tissue>
    </source>
</reference>
<evidence type="ECO:0000313" key="3">
    <source>
        <dbReference type="Proteomes" id="UP000719412"/>
    </source>
</evidence>
<name>A0A8J6HQ53_TENMO</name>
<evidence type="ECO:0000313" key="2">
    <source>
        <dbReference type="EMBL" id="KAH0818352.1"/>
    </source>
</evidence>
<organism evidence="2 3">
    <name type="scientific">Tenebrio molitor</name>
    <name type="common">Yellow mealworm beetle</name>
    <dbReference type="NCBI Taxonomy" id="7067"/>
    <lineage>
        <taxon>Eukaryota</taxon>
        <taxon>Metazoa</taxon>
        <taxon>Ecdysozoa</taxon>
        <taxon>Arthropoda</taxon>
        <taxon>Hexapoda</taxon>
        <taxon>Insecta</taxon>
        <taxon>Pterygota</taxon>
        <taxon>Neoptera</taxon>
        <taxon>Endopterygota</taxon>
        <taxon>Coleoptera</taxon>
        <taxon>Polyphaga</taxon>
        <taxon>Cucujiformia</taxon>
        <taxon>Tenebrionidae</taxon>
        <taxon>Tenebrio</taxon>
    </lineage>
</organism>
<keyword evidence="3" id="KW-1185">Reference proteome</keyword>
<dbReference type="SUPFAM" id="SSF56219">
    <property type="entry name" value="DNase I-like"/>
    <property type="match status" value="1"/>
</dbReference>
<protein>
    <recommendedName>
        <fullName evidence="4">Tesmin/TSO1-like CXC domain-containing protein</fullName>
    </recommendedName>
</protein>
<evidence type="ECO:0000256" key="1">
    <source>
        <dbReference type="SAM" id="MobiDB-lite"/>
    </source>
</evidence>
<feature type="compositionally biased region" description="Low complexity" evidence="1">
    <location>
        <begin position="384"/>
        <end position="407"/>
    </location>
</feature>
<accession>A0A8J6HQ53</accession>
<dbReference type="Proteomes" id="UP000719412">
    <property type="component" value="Unassembled WGS sequence"/>
</dbReference>
<evidence type="ECO:0008006" key="4">
    <source>
        <dbReference type="Google" id="ProtNLM"/>
    </source>
</evidence>
<dbReference type="InterPro" id="IPR036691">
    <property type="entry name" value="Endo/exonu/phosph_ase_sf"/>
</dbReference>
<dbReference type="EMBL" id="JABDTM020017847">
    <property type="protein sequence ID" value="KAH0818352.1"/>
    <property type="molecule type" value="Genomic_DNA"/>
</dbReference>